<evidence type="ECO:0000256" key="1">
    <source>
        <dbReference type="SAM" id="MobiDB-lite"/>
    </source>
</evidence>
<proteinExistence type="predicted"/>
<dbReference type="EMBL" id="JANPWB010000015">
    <property type="protein sequence ID" value="KAJ1092973.1"/>
    <property type="molecule type" value="Genomic_DNA"/>
</dbReference>
<comment type="caution">
    <text evidence="2">The sequence shown here is derived from an EMBL/GenBank/DDBJ whole genome shotgun (WGS) entry which is preliminary data.</text>
</comment>
<feature type="region of interest" description="Disordered" evidence="1">
    <location>
        <begin position="46"/>
        <end position="87"/>
    </location>
</feature>
<name>A0AAV7LTT1_PLEWA</name>
<dbReference type="Proteomes" id="UP001066276">
    <property type="component" value="Chromosome 11"/>
</dbReference>
<keyword evidence="3" id="KW-1185">Reference proteome</keyword>
<reference evidence="2" key="1">
    <citation type="journal article" date="2022" name="bioRxiv">
        <title>Sequencing and chromosome-scale assembly of the giantPleurodeles waltlgenome.</title>
        <authorList>
            <person name="Brown T."/>
            <person name="Elewa A."/>
            <person name="Iarovenko S."/>
            <person name="Subramanian E."/>
            <person name="Araus A.J."/>
            <person name="Petzold A."/>
            <person name="Susuki M."/>
            <person name="Suzuki K.-i.T."/>
            <person name="Hayashi T."/>
            <person name="Toyoda A."/>
            <person name="Oliveira C."/>
            <person name="Osipova E."/>
            <person name="Leigh N.D."/>
            <person name="Simon A."/>
            <person name="Yun M.H."/>
        </authorList>
    </citation>
    <scope>NUCLEOTIDE SEQUENCE</scope>
    <source>
        <strain evidence="2">20211129_DDA</strain>
        <tissue evidence="2">Liver</tissue>
    </source>
</reference>
<evidence type="ECO:0000313" key="3">
    <source>
        <dbReference type="Proteomes" id="UP001066276"/>
    </source>
</evidence>
<protein>
    <submittedName>
        <fullName evidence="2">Uncharacterized protein</fullName>
    </submittedName>
</protein>
<sequence length="149" mass="16351">MAQDVVAGWSMAERSERRGARRCRVEQARHGGQLWKYGAARLIPGSTRPSPIYPTLPEPTRTSFYPHPVPTMPGPAHAETPALEGGRQQEECEMQGPRPAAVQLPFPIHQGELKLRRQGHRGLWSVACGARRAGVQAPPPPSVDLRPCP</sequence>
<evidence type="ECO:0000313" key="2">
    <source>
        <dbReference type="EMBL" id="KAJ1092973.1"/>
    </source>
</evidence>
<gene>
    <name evidence="2" type="ORF">NDU88_006083</name>
</gene>
<organism evidence="2 3">
    <name type="scientific">Pleurodeles waltl</name>
    <name type="common">Iberian ribbed newt</name>
    <dbReference type="NCBI Taxonomy" id="8319"/>
    <lineage>
        <taxon>Eukaryota</taxon>
        <taxon>Metazoa</taxon>
        <taxon>Chordata</taxon>
        <taxon>Craniata</taxon>
        <taxon>Vertebrata</taxon>
        <taxon>Euteleostomi</taxon>
        <taxon>Amphibia</taxon>
        <taxon>Batrachia</taxon>
        <taxon>Caudata</taxon>
        <taxon>Salamandroidea</taxon>
        <taxon>Salamandridae</taxon>
        <taxon>Pleurodelinae</taxon>
        <taxon>Pleurodeles</taxon>
    </lineage>
</organism>
<accession>A0AAV7LTT1</accession>
<feature type="compositionally biased region" description="Basic and acidic residues" evidence="1">
    <location>
        <begin position="13"/>
        <end position="24"/>
    </location>
</feature>
<feature type="region of interest" description="Disordered" evidence="1">
    <location>
        <begin position="1"/>
        <end position="24"/>
    </location>
</feature>
<dbReference type="AlphaFoldDB" id="A0AAV7LTT1"/>